<dbReference type="InterPro" id="IPR036249">
    <property type="entry name" value="Thioredoxin-like_sf"/>
</dbReference>
<dbReference type="GO" id="GO:0005886">
    <property type="term" value="C:plasma membrane"/>
    <property type="evidence" value="ECO:0007669"/>
    <property type="project" value="UniProtKB-SubCell"/>
</dbReference>
<keyword evidence="6" id="KW-0729">SH3-binding</keyword>
<proteinExistence type="inferred from homology"/>
<sequence>MSTSHPCYFWWLTNTDVCHFSTRIQIKKQQQDVMGFLAANKIEFEECDIAANEENRKWMRENIPEDHRPATGNPLPPQIFNEERYCGNYEAFFDAREDNAVYAFLGLTAPPGSKVRETSFSECTQPFIFFACLLMHFDFPGLLGMVKPLENSTTSCFSDTKEAVACATAQRTAELNLHSTHDRVRRLTIPRLLPYQPLVCSQVPHSWSDPRTDMLSEGFLSVLGYKEERGNSTPRSQQACGPLPEVGQSSLVLKLQKGKEEWSAQLQGTGVESPAPDAAPQPGQAHCIPGIESPLYCGLELYRSWCCSSLCKDYPDLQLHGDHLGDRASESPVPSYISYEGPLLQSRDLMELDHLRLESMVPETQRCMQLPVEDAAETSITLHGEPPSNSMLNGYLESKVLEVYRQYMEDNLARCGSSPGCVLPPSLAPPNLPPLGLALPSLLPSNSQLFTEPATALGLLSSQCSSDFSSPVLRISDTKLGEQCPVASKPPVKPHPL</sequence>
<evidence type="ECO:0000256" key="4">
    <source>
        <dbReference type="ARBA" id="ARBA00022475"/>
    </source>
</evidence>
<dbReference type="Gene3D" id="3.40.30.10">
    <property type="entry name" value="Glutaredoxin"/>
    <property type="match status" value="1"/>
</dbReference>
<dbReference type="AlphaFoldDB" id="A0A0P7UG05"/>
<keyword evidence="5" id="KW-0963">Cytoplasm</keyword>
<dbReference type="InterPro" id="IPR006993">
    <property type="entry name" value="Glut_rich_SH3-bd"/>
</dbReference>
<dbReference type="GO" id="GO:0017124">
    <property type="term" value="F:SH3 domain binding"/>
    <property type="evidence" value="ECO:0007669"/>
    <property type="project" value="UniProtKB-KW"/>
</dbReference>
<name>A0A0P7UG05_SCLFO</name>
<organism evidence="12 13">
    <name type="scientific">Scleropages formosus</name>
    <name type="common">Asian bonytongue</name>
    <name type="synonym">Osteoglossum formosum</name>
    <dbReference type="NCBI Taxonomy" id="113540"/>
    <lineage>
        <taxon>Eukaryota</taxon>
        <taxon>Metazoa</taxon>
        <taxon>Chordata</taxon>
        <taxon>Craniata</taxon>
        <taxon>Vertebrata</taxon>
        <taxon>Euteleostomi</taxon>
        <taxon>Actinopterygii</taxon>
        <taxon>Neopterygii</taxon>
        <taxon>Teleostei</taxon>
        <taxon>Osteoglossocephala</taxon>
        <taxon>Osteoglossomorpha</taxon>
        <taxon>Osteoglossiformes</taxon>
        <taxon>Osteoglossidae</taxon>
        <taxon>Scleropages</taxon>
    </lineage>
</organism>
<gene>
    <name evidence="12" type="ORF">Z043_122031</name>
</gene>
<dbReference type="STRING" id="113540.ENSSFOP00015018599"/>
<dbReference type="GO" id="GO:0034121">
    <property type="term" value="P:regulation of toll-like receptor signaling pathway"/>
    <property type="evidence" value="ECO:0007669"/>
    <property type="project" value="InterPro"/>
</dbReference>
<dbReference type="Pfam" id="PF04908">
    <property type="entry name" value="SH3BGR"/>
    <property type="match status" value="1"/>
</dbReference>
<keyword evidence="7" id="KW-0472">Membrane</keyword>
<dbReference type="EMBL" id="JARO02011286">
    <property type="protein sequence ID" value="KPP60000.1"/>
    <property type="molecule type" value="Genomic_DNA"/>
</dbReference>
<evidence type="ECO:0000256" key="2">
    <source>
        <dbReference type="ARBA" id="ARBA00004514"/>
    </source>
</evidence>
<dbReference type="InterPro" id="IPR027869">
    <property type="entry name" value="TASL"/>
</dbReference>
<dbReference type="SUPFAM" id="SSF52833">
    <property type="entry name" value="Thioredoxin-like"/>
    <property type="match status" value="1"/>
</dbReference>
<reference evidence="12 13" key="1">
    <citation type="submission" date="2015-08" db="EMBL/GenBank/DDBJ databases">
        <title>The genome of the Asian arowana (Scleropages formosus).</title>
        <authorList>
            <person name="Tan M.H."/>
            <person name="Gan H.M."/>
            <person name="Croft L.J."/>
            <person name="Austin C.M."/>
        </authorList>
    </citation>
    <scope>NUCLEOTIDE SEQUENCE [LARGE SCALE GENOMIC DNA]</scope>
    <source>
        <strain evidence="12">Aro1</strain>
    </source>
</reference>
<comment type="function">
    <text evidence="9">Appears to function as an adapter protein that bridges proteins together or proteins with mRNAs. May function as a ubiquitin ligase-substrate adapter. Additionally, associates with translating cytoplasmic ribosomes and may promote the expression of specific mRNAs.</text>
</comment>
<evidence type="ECO:0000256" key="10">
    <source>
        <dbReference type="ARBA" id="ARBA00047101"/>
    </source>
</evidence>
<evidence type="ECO:0000256" key="8">
    <source>
        <dbReference type="ARBA" id="ARBA00042661"/>
    </source>
</evidence>
<comment type="subunit">
    <text evidence="10">Monomer. Interacts with PFN1/Profilin-1. Interacts with ERBB2. Interacts with ATG12. Interacts with BECN1. Interacts with translating ribosomes.</text>
</comment>
<comment type="subcellular location">
    <subcellularLocation>
        <location evidence="1">Cell membrane</location>
    </subcellularLocation>
    <subcellularLocation>
        <location evidence="2">Cytoplasm</location>
        <location evidence="2">Cytosol</location>
    </subcellularLocation>
</comment>
<evidence type="ECO:0000256" key="6">
    <source>
        <dbReference type="ARBA" id="ARBA00023036"/>
    </source>
</evidence>
<dbReference type="PANTHER" id="PTHR12232:SF5">
    <property type="entry name" value="ADAPTER SH3BGRL"/>
    <property type="match status" value="1"/>
</dbReference>
<dbReference type="Proteomes" id="UP000034805">
    <property type="component" value="Unassembled WGS sequence"/>
</dbReference>
<dbReference type="Pfam" id="PF15133">
    <property type="entry name" value="TASL"/>
    <property type="match status" value="1"/>
</dbReference>
<evidence type="ECO:0000256" key="7">
    <source>
        <dbReference type="ARBA" id="ARBA00023136"/>
    </source>
</evidence>
<feature type="compositionally biased region" description="Low complexity" evidence="11">
    <location>
        <begin position="274"/>
        <end position="283"/>
    </location>
</feature>
<dbReference type="GO" id="GO:0005829">
    <property type="term" value="C:cytosol"/>
    <property type="evidence" value="ECO:0007669"/>
    <property type="project" value="UniProtKB-SubCell"/>
</dbReference>
<evidence type="ECO:0000256" key="5">
    <source>
        <dbReference type="ARBA" id="ARBA00022490"/>
    </source>
</evidence>
<evidence type="ECO:0000256" key="11">
    <source>
        <dbReference type="SAM" id="MobiDB-lite"/>
    </source>
</evidence>
<dbReference type="InterPro" id="IPR051033">
    <property type="entry name" value="SH3BGR"/>
</dbReference>
<dbReference type="PANTHER" id="PTHR12232">
    <property type="entry name" value="SH3 DOMAIN-BINDING GLUTAMIC ACID-RICH-LIKE PROTEIN"/>
    <property type="match status" value="1"/>
</dbReference>
<evidence type="ECO:0000313" key="12">
    <source>
        <dbReference type="EMBL" id="KPP60000.1"/>
    </source>
</evidence>
<protein>
    <recommendedName>
        <fullName evidence="8">SH3 domain-binding glutamic acid-rich-like protein 1</fullName>
    </recommendedName>
</protein>
<accession>A0A0P7UG05</accession>
<dbReference type="CDD" id="cd03030">
    <property type="entry name" value="GRX_SH3BGR"/>
    <property type="match status" value="1"/>
</dbReference>
<comment type="caution">
    <text evidence="12">The sequence shown here is derived from an EMBL/GenBank/DDBJ whole genome shotgun (WGS) entry which is preliminary data.</text>
</comment>
<evidence type="ECO:0000256" key="9">
    <source>
        <dbReference type="ARBA" id="ARBA00045879"/>
    </source>
</evidence>
<comment type="similarity">
    <text evidence="3">Belongs to the SH3BGR family.</text>
</comment>
<evidence type="ECO:0000313" key="13">
    <source>
        <dbReference type="Proteomes" id="UP000034805"/>
    </source>
</evidence>
<feature type="region of interest" description="Disordered" evidence="11">
    <location>
        <begin position="263"/>
        <end position="283"/>
    </location>
</feature>
<evidence type="ECO:0000256" key="1">
    <source>
        <dbReference type="ARBA" id="ARBA00004236"/>
    </source>
</evidence>
<evidence type="ECO:0000256" key="3">
    <source>
        <dbReference type="ARBA" id="ARBA00007764"/>
    </source>
</evidence>
<keyword evidence="4" id="KW-1003">Cell membrane</keyword>